<evidence type="ECO:0000313" key="3">
    <source>
        <dbReference type="Proteomes" id="UP000800200"/>
    </source>
</evidence>
<organism evidence="2 3">
    <name type="scientific">Zopfia rhizophila CBS 207.26</name>
    <dbReference type="NCBI Taxonomy" id="1314779"/>
    <lineage>
        <taxon>Eukaryota</taxon>
        <taxon>Fungi</taxon>
        <taxon>Dikarya</taxon>
        <taxon>Ascomycota</taxon>
        <taxon>Pezizomycotina</taxon>
        <taxon>Dothideomycetes</taxon>
        <taxon>Dothideomycetes incertae sedis</taxon>
        <taxon>Zopfiaceae</taxon>
        <taxon>Zopfia</taxon>
    </lineage>
</organism>
<dbReference type="SUPFAM" id="SSF51197">
    <property type="entry name" value="Clavaminate synthase-like"/>
    <property type="match status" value="1"/>
</dbReference>
<sequence length="133" mass="15031">MQVRMPDETWKWVKLYPGSITVNSTDALQFWAIGYLKSSVHRVVVPPDDQAHIDILSLLYLLRPTHGFDLRTLDRPLLKKLGLKGDKGEAAGIKAGDWVRARMKGNLDKAEGERAKKEGSSERRECKVLLMMA</sequence>
<keyword evidence="3" id="KW-1185">Reference proteome</keyword>
<dbReference type="EMBL" id="ML994640">
    <property type="protein sequence ID" value="KAF2183791.1"/>
    <property type="molecule type" value="Genomic_DNA"/>
</dbReference>
<dbReference type="InterPro" id="IPR044861">
    <property type="entry name" value="IPNS-like_FE2OG_OXY"/>
</dbReference>
<name>A0A6A6DVU3_9PEZI</name>
<reference evidence="2" key="1">
    <citation type="journal article" date="2020" name="Stud. Mycol.">
        <title>101 Dothideomycetes genomes: a test case for predicting lifestyles and emergence of pathogens.</title>
        <authorList>
            <person name="Haridas S."/>
            <person name="Albert R."/>
            <person name="Binder M."/>
            <person name="Bloem J."/>
            <person name="Labutti K."/>
            <person name="Salamov A."/>
            <person name="Andreopoulos B."/>
            <person name="Baker S."/>
            <person name="Barry K."/>
            <person name="Bills G."/>
            <person name="Bluhm B."/>
            <person name="Cannon C."/>
            <person name="Castanera R."/>
            <person name="Culley D."/>
            <person name="Daum C."/>
            <person name="Ezra D."/>
            <person name="Gonzalez J."/>
            <person name="Henrissat B."/>
            <person name="Kuo A."/>
            <person name="Liang C."/>
            <person name="Lipzen A."/>
            <person name="Lutzoni F."/>
            <person name="Magnuson J."/>
            <person name="Mondo S."/>
            <person name="Nolan M."/>
            <person name="Ohm R."/>
            <person name="Pangilinan J."/>
            <person name="Park H.-J."/>
            <person name="Ramirez L."/>
            <person name="Alfaro M."/>
            <person name="Sun H."/>
            <person name="Tritt A."/>
            <person name="Yoshinaga Y."/>
            <person name="Zwiers L.-H."/>
            <person name="Turgeon B."/>
            <person name="Goodwin S."/>
            <person name="Spatafora J."/>
            <person name="Crous P."/>
            <person name="Grigoriev I."/>
        </authorList>
    </citation>
    <scope>NUCLEOTIDE SEQUENCE</scope>
    <source>
        <strain evidence="2">CBS 207.26</strain>
    </source>
</reference>
<evidence type="ECO:0000313" key="2">
    <source>
        <dbReference type="EMBL" id="KAF2183791.1"/>
    </source>
</evidence>
<dbReference type="AlphaFoldDB" id="A0A6A6DVU3"/>
<gene>
    <name evidence="2" type="ORF">K469DRAFT_689555</name>
</gene>
<dbReference type="Proteomes" id="UP000800200">
    <property type="component" value="Unassembled WGS sequence"/>
</dbReference>
<proteinExistence type="predicted"/>
<evidence type="ECO:0000259" key="1">
    <source>
        <dbReference type="Pfam" id="PF03171"/>
    </source>
</evidence>
<dbReference type="InterPro" id="IPR027443">
    <property type="entry name" value="IPNS-like_sf"/>
</dbReference>
<accession>A0A6A6DVU3</accession>
<protein>
    <recommendedName>
        <fullName evidence="1">Isopenicillin N synthase-like Fe(2+) 2OG dioxygenase domain-containing protein</fullName>
    </recommendedName>
</protein>
<dbReference type="OrthoDB" id="406156at2759"/>
<feature type="domain" description="Isopenicillin N synthase-like Fe(2+) 2OG dioxygenase" evidence="1">
    <location>
        <begin position="10"/>
        <end position="48"/>
    </location>
</feature>
<dbReference type="Gene3D" id="2.60.120.330">
    <property type="entry name" value="B-lactam Antibiotic, Isopenicillin N Synthase, Chain"/>
    <property type="match status" value="1"/>
</dbReference>
<dbReference type="Pfam" id="PF03171">
    <property type="entry name" value="2OG-FeII_Oxy"/>
    <property type="match status" value="1"/>
</dbReference>